<comment type="caution">
    <text evidence="2">The sequence shown here is derived from an EMBL/GenBank/DDBJ whole genome shotgun (WGS) entry which is preliminary data.</text>
</comment>
<evidence type="ECO:0000256" key="1">
    <source>
        <dbReference type="SAM" id="MobiDB-lite"/>
    </source>
</evidence>
<evidence type="ECO:0000313" key="2">
    <source>
        <dbReference type="EMBL" id="MEQ2164814.1"/>
    </source>
</evidence>
<gene>
    <name evidence="2" type="ORF">GOODEAATRI_010541</name>
</gene>
<dbReference type="Proteomes" id="UP001476798">
    <property type="component" value="Unassembled WGS sequence"/>
</dbReference>
<proteinExistence type="predicted"/>
<reference evidence="2 3" key="1">
    <citation type="submission" date="2021-06" db="EMBL/GenBank/DDBJ databases">
        <authorList>
            <person name="Palmer J.M."/>
        </authorList>
    </citation>
    <scope>NUCLEOTIDE SEQUENCE [LARGE SCALE GENOMIC DNA]</scope>
    <source>
        <strain evidence="2 3">GA_2019</strain>
        <tissue evidence="2">Muscle</tissue>
    </source>
</reference>
<organism evidence="2 3">
    <name type="scientific">Goodea atripinnis</name>
    <dbReference type="NCBI Taxonomy" id="208336"/>
    <lineage>
        <taxon>Eukaryota</taxon>
        <taxon>Metazoa</taxon>
        <taxon>Chordata</taxon>
        <taxon>Craniata</taxon>
        <taxon>Vertebrata</taxon>
        <taxon>Euteleostomi</taxon>
        <taxon>Actinopterygii</taxon>
        <taxon>Neopterygii</taxon>
        <taxon>Teleostei</taxon>
        <taxon>Neoteleostei</taxon>
        <taxon>Acanthomorphata</taxon>
        <taxon>Ovalentaria</taxon>
        <taxon>Atherinomorphae</taxon>
        <taxon>Cyprinodontiformes</taxon>
        <taxon>Goodeidae</taxon>
        <taxon>Goodea</taxon>
    </lineage>
</organism>
<accession>A0ABV0N0A3</accession>
<feature type="region of interest" description="Disordered" evidence="1">
    <location>
        <begin position="54"/>
        <end position="85"/>
    </location>
</feature>
<sequence length="117" mass="13402">MYWSFHGNGTDHKFTLKMMKVYQRPADDGDVSLNTSSVVLTHCEYQAHLHGSDPFQRSVSQTEPLPACRKDFPTQTRRRKRAGVTQRNMFSAASFRITLTSSSINKFNLHQNHLTNS</sequence>
<dbReference type="EMBL" id="JAHRIO010020613">
    <property type="protein sequence ID" value="MEQ2164814.1"/>
    <property type="molecule type" value="Genomic_DNA"/>
</dbReference>
<evidence type="ECO:0000313" key="3">
    <source>
        <dbReference type="Proteomes" id="UP001476798"/>
    </source>
</evidence>
<keyword evidence="3" id="KW-1185">Reference proteome</keyword>
<protein>
    <submittedName>
        <fullName evidence="2">Uncharacterized protein</fullName>
    </submittedName>
</protein>
<name>A0ABV0N0A3_9TELE</name>